<dbReference type="Pfam" id="PF07715">
    <property type="entry name" value="Plug"/>
    <property type="match status" value="1"/>
</dbReference>
<evidence type="ECO:0000259" key="9">
    <source>
        <dbReference type="Pfam" id="PF07715"/>
    </source>
</evidence>
<feature type="chain" id="PRO_5031490218" evidence="8">
    <location>
        <begin position="26"/>
        <end position="1002"/>
    </location>
</feature>
<dbReference type="EMBL" id="JAAQTL010000002">
    <property type="protein sequence ID" value="NID17166.1"/>
    <property type="molecule type" value="Genomic_DNA"/>
</dbReference>
<dbReference type="InterPro" id="IPR012910">
    <property type="entry name" value="Plug_dom"/>
</dbReference>
<proteinExistence type="inferred from homology"/>
<reference evidence="11 12" key="1">
    <citation type="journal article" date="2006" name="Int. J. Syst. Evol. Microbiol.">
        <title>Dyella yeojuensis sp. nov., isolated from greenhouse soil in Korea.</title>
        <authorList>
            <person name="Kim B.Y."/>
            <person name="Weon H.Y."/>
            <person name="Lee K.H."/>
            <person name="Seok S.J."/>
            <person name="Kwon S.W."/>
            <person name="Go S.J."/>
            <person name="Stackebrandt E."/>
        </authorList>
    </citation>
    <scope>NUCLEOTIDE SEQUENCE [LARGE SCALE GENOMIC DNA]</scope>
    <source>
        <strain evidence="11 12">DSM 17673</strain>
    </source>
</reference>
<accession>A0A7X5QXI9</accession>
<dbReference type="InterPro" id="IPR036942">
    <property type="entry name" value="Beta-barrel_TonB_sf"/>
</dbReference>
<dbReference type="Gene3D" id="2.170.130.10">
    <property type="entry name" value="TonB-dependent receptor, plug domain"/>
    <property type="match status" value="1"/>
</dbReference>
<dbReference type="GO" id="GO:0015344">
    <property type="term" value="F:siderophore uptake transmembrane transporter activity"/>
    <property type="evidence" value="ECO:0007669"/>
    <property type="project" value="TreeGrafter"/>
</dbReference>
<dbReference type="GO" id="GO:0009279">
    <property type="term" value="C:cell outer membrane"/>
    <property type="evidence" value="ECO:0007669"/>
    <property type="project" value="UniProtKB-SubCell"/>
</dbReference>
<dbReference type="Proteomes" id="UP000518878">
    <property type="component" value="Unassembled WGS sequence"/>
</dbReference>
<dbReference type="InterPro" id="IPR037066">
    <property type="entry name" value="Plug_dom_sf"/>
</dbReference>
<dbReference type="Gene3D" id="2.60.40.1120">
    <property type="entry name" value="Carboxypeptidase-like, regulatory domain"/>
    <property type="match status" value="1"/>
</dbReference>
<dbReference type="GO" id="GO:0030246">
    <property type="term" value="F:carbohydrate binding"/>
    <property type="evidence" value="ECO:0007669"/>
    <property type="project" value="InterPro"/>
</dbReference>
<dbReference type="Gene3D" id="2.40.170.20">
    <property type="entry name" value="TonB-dependent receptor, beta-barrel domain"/>
    <property type="match status" value="1"/>
</dbReference>
<feature type="domain" description="TonB-dependent transporter Oar-like beta-barrel" evidence="10">
    <location>
        <begin position="341"/>
        <end position="589"/>
    </location>
</feature>
<keyword evidence="11" id="KW-0675">Receptor</keyword>
<dbReference type="PANTHER" id="PTHR30069:SF46">
    <property type="entry name" value="OAR PROTEIN"/>
    <property type="match status" value="1"/>
</dbReference>
<dbReference type="InterPro" id="IPR013784">
    <property type="entry name" value="Carb-bd-like_fold"/>
</dbReference>
<dbReference type="RefSeq" id="WP_166700958.1">
    <property type="nucleotide sequence ID" value="NZ_JAAQTL010000002.1"/>
</dbReference>
<keyword evidence="6 7" id="KW-0998">Cell outer membrane</keyword>
<evidence type="ECO:0000256" key="4">
    <source>
        <dbReference type="ARBA" id="ARBA00022692"/>
    </source>
</evidence>
<comment type="similarity">
    <text evidence="7">Belongs to the TonB-dependent receptor family.</text>
</comment>
<gene>
    <name evidence="11" type="ORF">HBF32_16940</name>
</gene>
<dbReference type="SUPFAM" id="SSF49452">
    <property type="entry name" value="Starch-binding domain-like"/>
    <property type="match status" value="1"/>
</dbReference>
<evidence type="ECO:0000256" key="1">
    <source>
        <dbReference type="ARBA" id="ARBA00004571"/>
    </source>
</evidence>
<evidence type="ECO:0000259" key="10">
    <source>
        <dbReference type="Pfam" id="PF25183"/>
    </source>
</evidence>
<keyword evidence="3 7" id="KW-1134">Transmembrane beta strand</keyword>
<dbReference type="SUPFAM" id="SSF56935">
    <property type="entry name" value="Porins"/>
    <property type="match status" value="1"/>
</dbReference>
<evidence type="ECO:0000313" key="12">
    <source>
        <dbReference type="Proteomes" id="UP000518878"/>
    </source>
</evidence>
<feature type="domain" description="TonB-dependent transporter Oar-like beta-barrel" evidence="10">
    <location>
        <begin position="597"/>
        <end position="874"/>
    </location>
</feature>
<evidence type="ECO:0000256" key="2">
    <source>
        <dbReference type="ARBA" id="ARBA00022448"/>
    </source>
</evidence>
<protein>
    <submittedName>
        <fullName evidence="11">TonB-dependent receptor</fullName>
    </submittedName>
</protein>
<keyword evidence="2 7" id="KW-0813">Transport</keyword>
<organism evidence="11 12">
    <name type="scientific">Luteibacter yeojuensis</name>
    <dbReference type="NCBI Taxonomy" id="345309"/>
    <lineage>
        <taxon>Bacteria</taxon>
        <taxon>Pseudomonadati</taxon>
        <taxon>Pseudomonadota</taxon>
        <taxon>Gammaproteobacteria</taxon>
        <taxon>Lysobacterales</taxon>
        <taxon>Rhodanobacteraceae</taxon>
        <taxon>Luteibacter</taxon>
    </lineage>
</organism>
<dbReference type="GO" id="GO:0044718">
    <property type="term" value="P:siderophore transmembrane transport"/>
    <property type="evidence" value="ECO:0007669"/>
    <property type="project" value="TreeGrafter"/>
</dbReference>
<dbReference type="AlphaFoldDB" id="A0A7X5QXI9"/>
<dbReference type="PROSITE" id="PS52016">
    <property type="entry name" value="TONB_DEPENDENT_REC_3"/>
    <property type="match status" value="1"/>
</dbReference>
<dbReference type="InterPro" id="IPR057601">
    <property type="entry name" value="Oar-like_b-barrel"/>
</dbReference>
<comment type="caution">
    <text evidence="11">The sequence shown here is derived from an EMBL/GenBank/DDBJ whole genome shotgun (WGS) entry which is preliminary data.</text>
</comment>
<evidence type="ECO:0000256" key="6">
    <source>
        <dbReference type="ARBA" id="ARBA00023237"/>
    </source>
</evidence>
<evidence type="ECO:0000256" key="5">
    <source>
        <dbReference type="ARBA" id="ARBA00023136"/>
    </source>
</evidence>
<sequence length="1002" mass="108474">MNKLSLQRSLLAVAVFSAFSGAVLAQSTTGSIYGQVQAGEGDVVRVVNDTGLTRDVPIDARGRYSVAQLPLGTYTVSVIHAGAAVRSRENVALRVGSGVEVSFAARSVQDLGGVNVSANALPAIDVSTVDSRTVVTSQQLARLPLGRSSEAIALLAPGAVNNSGSYTGATGNSLVSFGGSAASENAYYVNGFNTTDPLRGFGGISLPYGAIEQQEVYTGGYSAQYGRSDGGVINVVGKRGTNDWHAGAQLIWEPNGLRAKEKDSYYTNGLPPQPKAGNLYAPNRANSVTSTTASLYAGGPLIKDKLFLFAAAEVERQTGDTVSNVTLPQSPDRSYRYQLPRWYAKLDWNIDDSNILEVTGASDKTERSGTIYDYDYANRRRGERLSGANDEKFGGDVYTAKYTGYLTDNLTISAQYGKMRTVNYVVPSGYNPDAVYIAGQDFQNPAYTGGVARENGQTISSLANPNRGNETTNTRFDIHYTLGDHTITAGIDNQQARARDQGTSSSGPGYIWTYGQGSPDLPISTGLGVDAPGNYPGGEEGYYVVRGVSSSLATVRSSQRAQYVEDAWQVTDRWLLTLGLRNDQFTNYNADSQVYIRQTSPQWAPRLGFSWDVNGDATFKVYGNAGRYYLGLPLNPALNAAGGALSTSQYFTYTGIAADGQPTGLTAIAPGVPVSSNNYFGQLPDPKTVAAKGMKAENQDEYILGFTKTFGTDWVYGAKLTYRKLRNAIDDYCDIDRIVAKGQSLGLDIDTNQVNSCYLFNPGQANTFTLLDTAGNHVAVPVSNEELGFQGLKRKYYSLELLLEHPFDGTWYARASYVFSRSYGNTEGQLRSDLNQTAASTSEDWDNAEVMEHTNGPQSNDHTHQFKVFGYWQIAPEWLASANVSLVSGTPRHCLGYYGADHSDPAGYEGDYHYCNGEPSPPGEQGRLPWIRQIDLGVTWRPSFGAGKLAFNANVFNLLDERRALQKYPYSEAGPGVPEPAYGVITARQEPRYGRLSVSYDF</sequence>
<evidence type="ECO:0000256" key="3">
    <source>
        <dbReference type="ARBA" id="ARBA00022452"/>
    </source>
</evidence>
<evidence type="ECO:0000256" key="7">
    <source>
        <dbReference type="PROSITE-ProRule" id="PRU01360"/>
    </source>
</evidence>
<keyword evidence="4 7" id="KW-0812">Transmembrane</keyword>
<keyword evidence="8" id="KW-0732">Signal</keyword>
<keyword evidence="12" id="KW-1185">Reference proteome</keyword>
<feature type="domain" description="TonB-dependent receptor plug" evidence="9">
    <location>
        <begin position="128"/>
        <end position="231"/>
    </location>
</feature>
<evidence type="ECO:0000313" key="11">
    <source>
        <dbReference type="EMBL" id="NID17166.1"/>
    </source>
</evidence>
<evidence type="ECO:0000256" key="8">
    <source>
        <dbReference type="SAM" id="SignalP"/>
    </source>
</evidence>
<dbReference type="Pfam" id="PF25183">
    <property type="entry name" value="OMP_b-brl_4"/>
    <property type="match status" value="2"/>
</dbReference>
<feature type="signal peptide" evidence="8">
    <location>
        <begin position="1"/>
        <end position="25"/>
    </location>
</feature>
<comment type="subcellular location">
    <subcellularLocation>
        <location evidence="1 7">Cell outer membrane</location>
        <topology evidence="1 7">Multi-pass membrane protein</topology>
    </subcellularLocation>
</comment>
<dbReference type="PANTHER" id="PTHR30069">
    <property type="entry name" value="TONB-DEPENDENT OUTER MEMBRANE RECEPTOR"/>
    <property type="match status" value="1"/>
</dbReference>
<name>A0A7X5QXI9_9GAMM</name>
<keyword evidence="5 7" id="KW-0472">Membrane</keyword>
<dbReference type="InterPro" id="IPR039426">
    <property type="entry name" value="TonB-dep_rcpt-like"/>
</dbReference>